<dbReference type="InterPro" id="IPR036322">
    <property type="entry name" value="WD40_repeat_dom_sf"/>
</dbReference>
<feature type="region of interest" description="Disordered" evidence="1">
    <location>
        <begin position="380"/>
        <end position="423"/>
    </location>
</feature>
<evidence type="ECO:0000256" key="1">
    <source>
        <dbReference type="SAM" id="MobiDB-lite"/>
    </source>
</evidence>
<dbReference type="InterPro" id="IPR015943">
    <property type="entry name" value="WD40/YVTN_repeat-like_dom_sf"/>
</dbReference>
<feature type="compositionally biased region" description="Polar residues" evidence="1">
    <location>
        <begin position="404"/>
        <end position="423"/>
    </location>
</feature>
<evidence type="ECO:0000313" key="2">
    <source>
        <dbReference type="EMBL" id="SPC78500.1"/>
    </source>
</evidence>
<name>A0A2N9EUX9_FAGSY</name>
<dbReference type="InterPro" id="IPR040092">
    <property type="entry name" value="TBRG1"/>
</dbReference>
<sequence length="1338" mass="147022">MPKLSEDDKSDGLDITSTGSLYNGPWDKKYWSSSRGKDRYPYPVGYQVVRAYNGSTYKMEIHEGPKGPSFVISSDGQSFSGQTPDIAWDKFQKKGCPRTKILNGKRLSSKTDGVEGNLALVYLIEIDMVYSNEDGVKLRYSCLENVLMAIYLDLTTKFFGFKNLLVQRLLRELVANVNGTAERSLFSSSFRNEASRTEHDSPRSEACTFPNLLPYLARPQNTGKRSRKREVISTKSVNGARLKRTRPQDLVHNADASRLIQENERNDNHECSMPAPASEEAYDICKHPGALPASVHLISGTGEEKSHLSVKDAMPLNSVDFSDHLREEAVPDQEERELDGYENCISAEAANNLPAEEKPLGRLLDTEVEFNFQNATEDQHGNALIPKDSPGVQGVDLCAPDTFDLTQDNNPNSAPSTQDKSTYSVKEELTAADMVISEGLVNESHPHEEIGTSNFNVNSEKSDYDSVGPEMVKSMMTFLLPQAIPLLKKASKKKKATIKSQGKNKEARYFVDVPPPAVTLMENACLEKDERMHIQSTVIGSGPSFEHTMSVVPDSFEDDQCEDLVTKQVILSSNIAEADQGAFDKDTSPSNTWGQLIVQNESSVSHVETSGSKDILCYNEVHLTLNEKPQRGDGCVSTPFLACTSPSTKILPENINACAHLDENLVGVEIHSKGKHLNTVPNCTEATDTSDTNQRAMIDSSKITPKEIRVERVLAEPGVTSYTQIPNKVYTRKKVQKVAPLASKNNVPLSESIIYRNPGENLDPETDPATGTLLASEIHQLISSDDKSGKRDLFGAQVWLGGQLHGSNTETTTINCQIAQNNTAPVMSQNQALAFASNDKNALDIFQPSGSHVEKSQVHFDNKLIGHQNPEDSNSPTLFLNQNTNFCENNSSSIKRIPANLDMKLHRNVDPNNELNGIVELVGCYVHPMPVSSVLLSTKENEIYICVSCGLLVDRDRTLFIYKLTIEEPRVGCPSLVGHTSITLPILKDYFGREVELERSGLQFTPDGQHLVLLDSIKTPYCRKGRIQCLCSTCKSDCFRDNAVKIVQVKFGYVSVVVKLKTVDNLQCILVCEPNHLVTVGESGRLHLWVMNSAWSAQTEEFIFPAHDCASPGIMELKRIPKCASLVVGHNGFGEFSLWDISKRIFLSSFSAPSTSIYQFFPISLFSWKRKGPVFSNSSVEEHADGIMAATKTWFSENSGNNSFLPLNGEDIAVWLLVSAISNSDAQHIPSECQNSSVGWWRLALLVKDMVMLGSALDPRAAAIGASAGHGIIGTCDGLVYMWELSTGAKLGMLHHFKGGSVSCVATDDSRAGALAVAGDGAVIKNLNVLHTEQPKSL</sequence>
<feature type="region of interest" description="Disordered" evidence="1">
    <location>
        <begin position="218"/>
        <end position="239"/>
    </location>
</feature>
<organism evidence="2">
    <name type="scientific">Fagus sylvatica</name>
    <name type="common">Beechnut</name>
    <dbReference type="NCBI Taxonomy" id="28930"/>
    <lineage>
        <taxon>Eukaryota</taxon>
        <taxon>Viridiplantae</taxon>
        <taxon>Streptophyta</taxon>
        <taxon>Embryophyta</taxon>
        <taxon>Tracheophyta</taxon>
        <taxon>Spermatophyta</taxon>
        <taxon>Magnoliopsida</taxon>
        <taxon>eudicotyledons</taxon>
        <taxon>Gunneridae</taxon>
        <taxon>Pentapetalae</taxon>
        <taxon>rosids</taxon>
        <taxon>fabids</taxon>
        <taxon>Fagales</taxon>
        <taxon>Fagaceae</taxon>
        <taxon>Fagus</taxon>
    </lineage>
</organism>
<dbReference type="Gene3D" id="3.30.160.360">
    <property type="match status" value="1"/>
</dbReference>
<accession>A0A2N9EUX9</accession>
<dbReference type="PROSITE" id="PS51542">
    <property type="entry name" value="FYRN"/>
    <property type="match status" value="1"/>
</dbReference>
<dbReference type="GO" id="GO:0051726">
    <property type="term" value="P:regulation of cell cycle"/>
    <property type="evidence" value="ECO:0007669"/>
    <property type="project" value="TreeGrafter"/>
</dbReference>
<dbReference type="GO" id="GO:0005634">
    <property type="term" value="C:nucleus"/>
    <property type="evidence" value="ECO:0007669"/>
    <property type="project" value="InterPro"/>
</dbReference>
<protein>
    <submittedName>
        <fullName evidence="2">Uncharacterized protein</fullName>
    </submittedName>
</protein>
<reference evidence="2" key="1">
    <citation type="submission" date="2018-02" db="EMBL/GenBank/DDBJ databases">
        <authorList>
            <person name="Cohen D.B."/>
            <person name="Kent A.D."/>
        </authorList>
    </citation>
    <scope>NUCLEOTIDE SEQUENCE</scope>
</reference>
<dbReference type="EMBL" id="OIVN01000335">
    <property type="protein sequence ID" value="SPC78500.1"/>
    <property type="molecule type" value="Genomic_DNA"/>
</dbReference>
<dbReference type="PANTHER" id="PTHR22715:SF1">
    <property type="entry name" value="DNA BINDING PROTEIN"/>
    <property type="match status" value="1"/>
</dbReference>
<dbReference type="Gene3D" id="2.130.10.10">
    <property type="entry name" value="YVTN repeat-like/Quinoprotein amine dehydrogenase"/>
    <property type="match status" value="1"/>
</dbReference>
<proteinExistence type="predicted"/>
<dbReference type="SUPFAM" id="SSF50978">
    <property type="entry name" value="WD40 repeat-like"/>
    <property type="match status" value="1"/>
</dbReference>
<dbReference type="PANTHER" id="PTHR22715">
    <property type="entry name" value="TRANSFORMING GROWTH FACTOR BETA REGULATED GENE 1"/>
    <property type="match status" value="1"/>
</dbReference>
<gene>
    <name evidence="2" type="ORF">FSB_LOCUS6382</name>
</gene>
<dbReference type="InterPro" id="IPR003888">
    <property type="entry name" value="FYrich_N"/>
</dbReference>